<organism evidence="1 2">
    <name type="scientific">Pseudomonas nitroreducens</name>
    <dbReference type="NCBI Taxonomy" id="46680"/>
    <lineage>
        <taxon>Bacteria</taxon>
        <taxon>Pseudomonadati</taxon>
        <taxon>Pseudomonadota</taxon>
        <taxon>Gammaproteobacteria</taxon>
        <taxon>Pseudomonadales</taxon>
        <taxon>Pseudomonadaceae</taxon>
        <taxon>Pseudomonas</taxon>
    </lineage>
</organism>
<protein>
    <recommendedName>
        <fullName evidence="3">Dual specificity protein phosphatase family protein</fullName>
    </recommendedName>
</protein>
<dbReference type="EMBL" id="JACHLI010000018">
    <property type="protein sequence ID" value="MBB4865379.1"/>
    <property type="molecule type" value="Genomic_DNA"/>
</dbReference>
<dbReference type="AlphaFoldDB" id="A0A7W7KM78"/>
<sequence>MKFVTEKHGNNPDKGNFDADFPRIAFLNATCGWTAMQPQSPHRNLLMVMADDLVRKTIFHGLTGLLERNDMLSFQGKKWAWENSTKTGFRSAPMCLADGRRIIEFYLEHKQRGTKVLTVSCEYGKSRSVTTANFLQAVDQGLSPPADTDAPNEHISRQLRMAWDEHLKRQSRV</sequence>
<comment type="caution">
    <text evidence="1">The sequence shown here is derived from an EMBL/GenBank/DDBJ whole genome shotgun (WGS) entry which is preliminary data.</text>
</comment>
<reference evidence="1 2" key="1">
    <citation type="submission" date="2020-08" db="EMBL/GenBank/DDBJ databases">
        <title>Functional genomics of gut bacteria from endangered species of beetles.</title>
        <authorList>
            <person name="Carlos-Shanley C."/>
        </authorList>
    </citation>
    <scope>NUCLEOTIDE SEQUENCE [LARGE SCALE GENOMIC DNA]</scope>
    <source>
        <strain evidence="1 2">S00179</strain>
    </source>
</reference>
<accession>A0A7W7KM78</accession>
<gene>
    <name evidence="1" type="ORF">HNP46_004260</name>
</gene>
<evidence type="ECO:0000313" key="1">
    <source>
        <dbReference type="EMBL" id="MBB4865379.1"/>
    </source>
</evidence>
<dbReference type="Proteomes" id="UP000566995">
    <property type="component" value="Unassembled WGS sequence"/>
</dbReference>
<name>A0A7W7KM78_PSENT</name>
<evidence type="ECO:0000313" key="2">
    <source>
        <dbReference type="Proteomes" id="UP000566995"/>
    </source>
</evidence>
<dbReference type="RefSeq" id="WP_184592802.1">
    <property type="nucleotide sequence ID" value="NZ_JACHLI010000018.1"/>
</dbReference>
<evidence type="ECO:0008006" key="3">
    <source>
        <dbReference type="Google" id="ProtNLM"/>
    </source>
</evidence>
<proteinExistence type="predicted"/>